<gene>
    <name evidence="2" type="ORF">SBA1_670003</name>
</gene>
<proteinExistence type="inferred from homology"/>
<organism evidence="2 3">
    <name type="scientific">Candidatus Sulfotelmatobacter kueseliae</name>
    <dbReference type="NCBI Taxonomy" id="2042962"/>
    <lineage>
        <taxon>Bacteria</taxon>
        <taxon>Pseudomonadati</taxon>
        <taxon>Acidobacteriota</taxon>
        <taxon>Terriglobia</taxon>
        <taxon>Terriglobales</taxon>
        <taxon>Candidatus Korobacteraceae</taxon>
        <taxon>Candidatus Sulfotelmatobacter</taxon>
    </lineage>
</organism>
<comment type="similarity">
    <text evidence="1">Belongs to the TolB family.</text>
</comment>
<dbReference type="PANTHER" id="PTHR36842:SF1">
    <property type="entry name" value="PROTEIN TOLB"/>
    <property type="match status" value="1"/>
</dbReference>
<evidence type="ECO:0008006" key="4">
    <source>
        <dbReference type="Google" id="ProtNLM"/>
    </source>
</evidence>
<dbReference type="InterPro" id="IPR011659">
    <property type="entry name" value="WD40"/>
</dbReference>
<evidence type="ECO:0000256" key="1">
    <source>
        <dbReference type="ARBA" id="ARBA00009820"/>
    </source>
</evidence>
<dbReference type="InterPro" id="IPR001680">
    <property type="entry name" value="WD40_rpt"/>
</dbReference>
<dbReference type="PANTHER" id="PTHR36842">
    <property type="entry name" value="PROTEIN TOLB HOMOLOG"/>
    <property type="match status" value="1"/>
</dbReference>
<accession>A0A2U3L3Z4</accession>
<dbReference type="Gene3D" id="2.120.10.30">
    <property type="entry name" value="TolB, C-terminal domain"/>
    <property type="match status" value="2"/>
</dbReference>
<name>A0A2U3L3Z4_9BACT</name>
<protein>
    <recommendedName>
        <fullName evidence="4">Serine/threonine protein kinase</fullName>
    </recommendedName>
</protein>
<reference evidence="3" key="1">
    <citation type="submission" date="2018-02" db="EMBL/GenBank/DDBJ databases">
        <authorList>
            <person name="Hausmann B."/>
        </authorList>
    </citation>
    <scope>NUCLEOTIDE SEQUENCE [LARGE SCALE GENOMIC DNA]</scope>
    <source>
        <strain evidence="3">Peat soil MAG SbA1</strain>
    </source>
</reference>
<dbReference type="AlphaFoldDB" id="A0A2U3L3Z4"/>
<dbReference type="Pfam" id="PF07676">
    <property type="entry name" value="PD40"/>
    <property type="match status" value="2"/>
</dbReference>
<dbReference type="Pfam" id="PF00400">
    <property type="entry name" value="WD40"/>
    <property type="match status" value="1"/>
</dbReference>
<evidence type="ECO:0000313" key="2">
    <source>
        <dbReference type="EMBL" id="SPF46597.1"/>
    </source>
</evidence>
<dbReference type="Proteomes" id="UP000238701">
    <property type="component" value="Unassembled WGS sequence"/>
</dbReference>
<dbReference type="InterPro" id="IPR011042">
    <property type="entry name" value="6-blade_b-propeller_TolB-like"/>
</dbReference>
<dbReference type="EMBL" id="OMOD01000163">
    <property type="protein sequence ID" value="SPF46597.1"/>
    <property type="molecule type" value="Genomic_DNA"/>
</dbReference>
<dbReference type="SUPFAM" id="SSF82171">
    <property type="entry name" value="DPP6 N-terminal domain-like"/>
    <property type="match status" value="1"/>
</dbReference>
<dbReference type="OrthoDB" id="100405at2"/>
<evidence type="ECO:0000313" key="3">
    <source>
        <dbReference type="Proteomes" id="UP000238701"/>
    </source>
</evidence>
<sequence>MSLGGALPSRDGHSIYVSGGLTEQIDTVRFDPALHKFTPLVPTFDVDEAAFSPDHQWVLYTSGNQLWRSRPDGTDRRQLFGAPSIPHIHGARWSPDSKHIVFANTADGARGAVYLGSADGGSPQQPLPPGLSRLWPDWSPDGKTIVFSVDEEGGETFPSHPGLYLFDFALGHSAMIPGSEGLTRARWSPDGRFLAAASGDTSVMKLLDLRTHRWSEVAHGTLISFPVWSADSILYFQDILAPGEPVYRFKNGASGPQRVYSFEDILQTGAMRCAFWGFGPDGSLLVQVNRGGGDIYALTVSLP</sequence>